<dbReference type="PANTHER" id="PTHR33428">
    <property type="entry name" value="CHLOROPHYLLASE-2, CHLOROPLASTIC"/>
    <property type="match status" value="1"/>
</dbReference>
<proteinExistence type="predicted"/>
<feature type="transmembrane region" description="Helical" evidence="1">
    <location>
        <begin position="72"/>
        <end position="96"/>
    </location>
</feature>
<dbReference type="Proteomes" id="UP000310541">
    <property type="component" value="Unassembled WGS sequence"/>
</dbReference>
<dbReference type="RefSeq" id="WP_136945341.1">
    <property type="nucleotide sequence ID" value="NZ_SWFM01000001.1"/>
</dbReference>
<dbReference type="SUPFAM" id="SSF53474">
    <property type="entry name" value="alpha/beta-Hydrolases"/>
    <property type="match status" value="1"/>
</dbReference>
<dbReference type="Gene3D" id="2.60.120.430">
    <property type="entry name" value="Galactose-binding lectin"/>
    <property type="match status" value="1"/>
</dbReference>
<evidence type="ECO:0008006" key="4">
    <source>
        <dbReference type="Google" id="ProtNLM"/>
    </source>
</evidence>
<dbReference type="AlphaFoldDB" id="A0A4U1MLF3"/>
<keyword evidence="1" id="KW-0812">Transmembrane</keyword>
<dbReference type="EMBL" id="SWFM01000001">
    <property type="protein sequence ID" value="TKD71465.1"/>
    <property type="molecule type" value="Genomic_DNA"/>
</dbReference>
<reference evidence="2 3" key="1">
    <citation type="submission" date="2019-04" db="EMBL/GenBank/DDBJ databases">
        <title>Genome sequence of Bacillus hwajinpoensis strain Y2.</title>
        <authorList>
            <person name="Fair J.L."/>
            <person name="Maclea K.S."/>
        </authorList>
    </citation>
    <scope>NUCLEOTIDE SEQUENCE [LARGE SCALE GENOMIC DNA]</scope>
    <source>
        <strain evidence="2 3">Y2</strain>
    </source>
</reference>
<dbReference type="InterPro" id="IPR029058">
    <property type="entry name" value="AB_hydrolase_fold"/>
</dbReference>
<dbReference type="InterPro" id="IPR017395">
    <property type="entry name" value="Chlorophyllase-like"/>
</dbReference>
<keyword evidence="1" id="KW-1133">Transmembrane helix</keyword>
<keyword evidence="1" id="KW-0472">Membrane</keyword>
<protein>
    <recommendedName>
        <fullName evidence="4">Alpha/beta hydrolase</fullName>
    </recommendedName>
</protein>
<sequence length="747" mass="84552">MDQEPEYEITSRTTHHKRKIFKTYTQKSLHLIQSFSKATWKGSSYGATFMTMLLIISMGFDFHTGLGKAIDIVIFTLIAIPGTWLAVKIGLIIIGLIKKLPSLFIASILVSGIIIIYTLDQYRQLDNILPLAYTLLVVGIVIGGLVGYPLTNGLKKPVSIVLLTIGLIASGAFFYWLFTPGLEDYRSQMVVKPLSPVSSNPASSGNYSVQTFTYGSGNDKQRKEFSMQVDLKTQSVNASPMIGEWSKAREWFWGFKDTNVPLNGRVWMPEGKGEFPLVLIVHGNHKMEDFSDEGYDYLGELLASRGFITVSVDENFLNSSWSGGVAGDINGRAWMLLQHLQQIESFNQKKDTPFYQKVDMNEIALIGHSRGGQAAILAAKFNKLDRYPNNATMRFDFNYAIQTVIAIAPTDYQTLSDRKIEMNDVNYLLLHGSYDSDLSEFEGDRQYNGIQLTGGEDAIKAALYIDRANHGQFNTTWGDNDTYFPFTLLLNKKPLLKGEEQRQIAKTYVSGFLETTLHEDDSYKPMFEDYRYALKWLPKTTYISKYEDPSYSIFADYEEDVDVTTTSSPFIKVTAGSLLQWYEGELEYRRDKERANHGVFLKWDDSYSKNGHYTLNFSKPLQDPFNFNENSDLTFTAANLSEDESQESVDFSIKLSSNGESATVLLSDIMPLHPVLPVRHTKTIYFEEKRYGEPTEPVLQTFNIPISHFIEDNPSIDVKKIDTLTFQFDQPNGGTIFIDQIGVNQTN</sequence>
<dbReference type="PANTHER" id="PTHR33428:SF14">
    <property type="entry name" value="CARBOXYLESTERASE TYPE B DOMAIN-CONTAINING PROTEIN"/>
    <property type="match status" value="1"/>
</dbReference>
<evidence type="ECO:0000313" key="3">
    <source>
        <dbReference type="Proteomes" id="UP000310541"/>
    </source>
</evidence>
<comment type="caution">
    <text evidence="2">The sequence shown here is derived from an EMBL/GenBank/DDBJ whole genome shotgun (WGS) entry which is preliminary data.</text>
</comment>
<name>A0A4U1MLF3_9BACL</name>
<evidence type="ECO:0000313" key="2">
    <source>
        <dbReference type="EMBL" id="TKD71465.1"/>
    </source>
</evidence>
<feature type="transmembrane region" description="Helical" evidence="1">
    <location>
        <begin position="131"/>
        <end position="151"/>
    </location>
</feature>
<feature type="transmembrane region" description="Helical" evidence="1">
    <location>
        <begin position="103"/>
        <end position="119"/>
    </location>
</feature>
<dbReference type="Pfam" id="PF07224">
    <property type="entry name" value="Chlorophyllase"/>
    <property type="match status" value="1"/>
</dbReference>
<evidence type="ECO:0000256" key="1">
    <source>
        <dbReference type="SAM" id="Phobius"/>
    </source>
</evidence>
<feature type="transmembrane region" description="Helical" evidence="1">
    <location>
        <begin position="158"/>
        <end position="178"/>
    </location>
</feature>
<organism evidence="2 3">
    <name type="scientific">Guptibacillus hwajinpoensis</name>
    <dbReference type="NCBI Taxonomy" id="208199"/>
    <lineage>
        <taxon>Bacteria</taxon>
        <taxon>Bacillati</taxon>
        <taxon>Bacillota</taxon>
        <taxon>Bacilli</taxon>
        <taxon>Bacillales</taxon>
        <taxon>Guptibacillaceae</taxon>
        <taxon>Guptibacillus</taxon>
    </lineage>
</organism>
<dbReference type="Gene3D" id="3.40.50.1820">
    <property type="entry name" value="alpha/beta hydrolase"/>
    <property type="match status" value="1"/>
</dbReference>
<dbReference type="OrthoDB" id="9808543at2"/>
<gene>
    <name evidence="2" type="ORF">FBF83_01240</name>
</gene>
<accession>A0A4U1MLF3</accession>
<feature type="transmembrane region" description="Helical" evidence="1">
    <location>
        <begin position="42"/>
        <end position="60"/>
    </location>
</feature>